<dbReference type="KEGG" id="gti:FXF46_06580"/>
<dbReference type="Gene3D" id="2.40.170.20">
    <property type="entry name" value="TonB-dependent receptor, beta-barrel domain"/>
    <property type="match status" value="1"/>
</dbReference>
<keyword evidence="4" id="KW-0675">Receptor</keyword>
<keyword evidence="3" id="KW-0998">Cell outer membrane</keyword>
<dbReference type="Proteomes" id="UP000323560">
    <property type="component" value="Chromosome"/>
</dbReference>
<protein>
    <submittedName>
        <fullName evidence="4">TonB-dependent receptor</fullName>
    </submittedName>
</protein>
<reference evidence="4 5" key="1">
    <citation type="submission" date="2019-08" db="EMBL/GenBank/DDBJ databases">
        <title>Gluconobacter frateurii HD924 genome.</title>
        <authorList>
            <person name="Liu Y."/>
            <person name="Zhang P."/>
        </authorList>
    </citation>
    <scope>NUCLEOTIDE SEQUENCE [LARGE SCALE GENOMIC DNA]</scope>
    <source>
        <strain evidence="4 5">HD924</strain>
    </source>
</reference>
<sequence length="61" mass="6894">MWLNAANTVRVPATTGWDAVISRNFGKHWRIAMNGYNLDNRLNCSNLFSDRATQLLAARSL</sequence>
<name>A0AAP9ESE5_GLUTH</name>
<dbReference type="EMBL" id="CP043043">
    <property type="protein sequence ID" value="QEH95977.1"/>
    <property type="molecule type" value="Genomic_DNA"/>
</dbReference>
<dbReference type="SUPFAM" id="SSF56935">
    <property type="entry name" value="Porins"/>
    <property type="match status" value="1"/>
</dbReference>
<evidence type="ECO:0000256" key="1">
    <source>
        <dbReference type="ARBA" id="ARBA00004442"/>
    </source>
</evidence>
<organism evidence="4 5">
    <name type="scientific">Gluconobacter thailandicus</name>
    <dbReference type="NCBI Taxonomy" id="257438"/>
    <lineage>
        <taxon>Bacteria</taxon>
        <taxon>Pseudomonadati</taxon>
        <taxon>Pseudomonadota</taxon>
        <taxon>Alphaproteobacteria</taxon>
        <taxon>Acetobacterales</taxon>
        <taxon>Acetobacteraceae</taxon>
        <taxon>Gluconobacter</taxon>
    </lineage>
</organism>
<evidence type="ECO:0000256" key="2">
    <source>
        <dbReference type="ARBA" id="ARBA00023136"/>
    </source>
</evidence>
<dbReference type="RefSeq" id="WP_148620145.1">
    <property type="nucleotide sequence ID" value="NZ_CP043043.1"/>
</dbReference>
<comment type="subcellular location">
    <subcellularLocation>
        <location evidence="1">Cell outer membrane</location>
    </subcellularLocation>
</comment>
<accession>A0AAP9ESE5</accession>
<evidence type="ECO:0000313" key="4">
    <source>
        <dbReference type="EMBL" id="QEH95977.1"/>
    </source>
</evidence>
<dbReference type="InterPro" id="IPR036942">
    <property type="entry name" value="Beta-barrel_TonB_sf"/>
</dbReference>
<evidence type="ECO:0000313" key="5">
    <source>
        <dbReference type="Proteomes" id="UP000323560"/>
    </source>
</evidence>
<proteinExistence type="predicted"/>
<dbReference type="GO" id="GO:0009279">
    <property type="term" value="C:cell outer membrane"/>
    <property type="evidence" value="ECO:0007669"/>
    <property type="project" value="UniProtKB-SubCell"/>
</dbReference>
<gene>
    <name evidence="4" type="ORF">FXF46_06580</name>
</gene>
<dbReference type="AlphaFoldDB" id="A0AAP9ESE5"/>
<keyword evidence="2" id="KW-0472">Membrane</keyword>
<evidence type="ECO:0000256" key="3">
    <source>
        <dbReference type="ARBA" id="ARBA00023237"/>
    </source>
</evidence>